<sequence>MPPTDPISALASSGIIRIFWFGELANLPSAWVYLSAMK</sequence>
<keyword evidence="1" id="KW-1133">Transmembrane helix</keyword>
<organism evidence="2 3">
    <name type="scientific">Methylobrevis pamukkalensis</name>
    <dbReference type="NCBI Taxonomy" id="1439726"/>
    <lineage>
        <taxon>Bacteria</taxon>
        <taxon>Pseudomonadati</taxon>
        <taxon>Pseudomonadota</taxon>
        <taxon>Alphaproteobacteria</taxon>
        <taxon>Hyphomicrobiales</taxon>
        <taxon>Pleomorphomonadaceae</taxon>
        <taxon>Methylobrevis</taxon>
    </lineage>
</organism>
<dbReference type="EMBL" id="MCRJ01000139">
    <property type="protein sequence ID" value="ODN68731.1"/>
    <property type="molecule type" value="Genomic_DNA"/>
</dbReference>
<accession>A0A1E3GZJ1</accession>
<comment type="caution">
    <text evidence="2">The sequence shown here is derived from an EMBL/GenBank/DDBJ whole genome shotgun (WGS) entry which is preliminary data.</text>
</comment>
<evidence type="ECO:0000256" key="1">
    <source>
        <dbReference type="SAM" id="Phobius"/>
    </source>
</evidence>
<proteinExistence type="predicted"/>
<protein>
    <submittedName>
        <fullName evidence="2">Uncharacterized protein</fullName>
    </submittedName>
</protein>
<gene>
    <name evidence="2" type="ORF">A6302_03963</name>
</gene>
<evidence type="ECO:0000313" key="3">
    <source>
        <dbReference type="Proteomes" id="UP000094622"/>
    </source>
</evidence>
<keyword evidence="1" id="KW-0812">Transmembrane</keyword>
<keyword evidence="3" id="KW-1185">Reference proteome</keyword>
<dbReference type="Proteomes" id="UP000094622">
    <property type="component" value="Unassembled WGS sequence"/>
</dbReference>
<keyword evidence="1" id="KW-0472">Membrane</keyword>
<feature type="transmembrane region" description="Helical" evidence="1">
    <location>
        <begin position="15"/>
        <end position="34"/>
    </location>
</feature>
<dbReference type="AlphaFoldDB" id="A0A1E3GZJ1"/>
<evidence type="ECO:0000313" key="2">
    <source>
        <dbReference type="EMBL" id="ODN68731.1"/>
    </source>
</evidence>
<name>A0A1E3GZJ1_9HYPH</name>
<reference evidence="2 3" key="1">
    <citation type="submission" date="2016-07" db="EMBL/GenBank/DDBJ databases">
        <title>Draft Genome Sequence of Methylobrevis pamukkalensis PK2.</title>
        <authorList>
            <person name="Vasilenko O.V."/>
            <person name="Doronina N.V."/>
            <person name="Shmareva M.N."/>
            <person name="Tarlachkov S.V."/>
            <person name="Mustakhimov I."/>
            <person name="Trotsenko Y.A."/>
        </authorList>
    </citation>
    <scope>NUCLEOTIDE SEQUENCE [LARGE SCALE GENOMIC DNA]</scope>
    <source>
        <strain evidence="2 3">PK2</strain>
    </source>
</reference>